<dbReference type="OrthoDB" id="1099523at2"/>
<protein>
    <submittedName>
        <fullName evidence="5">Metalloendopeptidase</fullName>
    </submittedName>
    <submittedName>
        <fullName evidence="6">Murein DD-endopeptidase MepM/ murein hydrolase activator NlpD</fullName>
    </submittedName>
</protein>
<dbReference type="EMBL" id="JACHDN010000001">
    <property type="protein sequence ID" value="MBB5473246.1"/>
    <property type="molecule type" value="Genomic_DNA"/>
</dbReference>
<dbReference type="Gene3D" id="6.10.250.3150">
    <property type="match status" value="1"/>
</dbReference>
<proteinExistence type="predicted"/>
<sequence length="437" mass="46006">MLTLVAALAPVGGAAADPLDDKQRAAQQRADAAQRQYELLQESVEELSADLAQAVLTLEETKARLPAAQAALDAATVQADAARRTAALAQSRLEDTESLRKTLQDELDTDAARREEVRSTIAQLARSAYQGSGSTATLEVAVGAASLEDFVDRAETVATAQRLQSRALEELVALEANARSGQARLAAVITTLAEMEAAAEVEADAAEAARAEQQTQTVALQQAVADQSAAAQRIEGMRGQAQAEQDAADSIRAAAEAEIAQIAAQEEAAARQQASADSVRPAPNSAPGQAAPPAAPPASSSVLFSNPTSIQPMYVTSNYGMRLHPILGYYRLHAGIDLRTYCNTPLYAPRDGTVQWSEWRNGFGNQVMLNYGTVNGQSLMSSSNHLTRSVVSSGQQVSRGQLIGYSGNTGLSGACHLHFEVYVGGKTVDPAPLLGLR</sequence>
<keyword evidence="1" id="KW-0732">Signal</keyword>
<dbReference type="SUPFAM" id="SSF51261">
    <property type="entry name" value="Duplicated hybrid motif"/>
    <property type="match status" value="1"/>
</dbReference>
<evidence type="ECO:0000313" key="8">
    <source>
        <dbReference type="Proteomes" id="UP000564629"/>
    </source>
</evidence>
<reference evidence="5 7" key="1">
    <citation type="submission" date="2019-07" db="EMBL/GenBank/DDBJ databases">
        <title>Whole genome shotgun sequence of Cellulomonas hominis NBRC 16055.</title>
        <authorList>
            <person name="Hosoyama A."/>
            <person name="Uohara A."/>
            <person name="Ohji S."/>
            <person name="Ichikawa N."/>
        </authorList>
    </citation>
    <scope>NUCLEOTIDE SEQUENCE [LARGE SCALE GENOMIC DNA]</scope>
    <source>
        <strain evidence="5 7">NBRC 16055</strain>
    </source>
</reference>
<dbReference type="AlphaFoldDB" id="A0A511FI01"/>
<dbReference type="Gene3D" id="2.70.70.10">
    <property type="entry name" value="Glucose Permease (Domain IIA)"/>
    <property type="match status" value="1"/>
</dbReference>
<feature type="region of interest" description="Disordered" evidence="3">
    <location>
        <begin position="265"/>
        <end position="303"/>
    </location>
</feature>
<evidence type="ECO:0000313" key="5">
    <source>
        <dbReference type="EMBL" id="GEL48875.1"/>
    </source>
</evidence>
<evidence type="ECO:0000256" key="3">
    <source>
        <dbReference type="SAM" id="MobiDB-lite"/>
    </source>
</evidence>
<gene>
    <name evidence="5" type="ORF">CHO01_39910</name>
    <name evidence="6" type="ORF">HNR08_001982</name>
</gene>
<dbReference type="InterPro" id="IPR011055">
    <property type="entry name" value="Dup_hybrid_motif"/>
</dbReference>
<evidence type="ECO:0000259" key="4">
    <source>
        <dbReference type="Pfam" id="PF01551"/>
    </source>
</evidence>
<name>A0A511FI01_9CELL</name>
<dbReference type="PANTHER" id="PTHR21666">
    <property type="entry name" value="PEPTIDASE-RELATED"/>
    <property type="match status" value="1"/>
</dbReference>
<dbReference type="EMBL" id="BJVQ01000126">
    <property type="protein sequence ID" value="GEL48875.1"/>
    <property type="molecule type" value="Genomic_DNA"/>
</dbReference>
<dbReference type="CDD" id="cd12797">
    <property type="entry name" value="M23_peptidase"/>
    <property type="match status" value="1"/>
</dbReference>
<dbReference type="PANTHER" id="PTHR21666:SF289">
    <property type="entry name" value="L-ALA--D-GLU ENDOPEPTIDASE"/>
    <property type="match status" value="1"/>
</dbReference>
<keyword evidence="2" id="KW-0175">Coiled coil</keyword>
<accession>A0A511FI01</accession>
<evidence type="ECO:0000313" key="7">
    <source>
        <dbReference type="Proteomes" id="UP000321723"/>
    </source>
</evidence>
<evidence type="ECO:0000313" key="6">
    <source>
        <dbReference type="EMBL" id="MBB5473246.1"/>
    </source>
</evidence>
<keyword evidence="6" id="KW-0378">Hydrolase</keyword>
<dbReference type="InterPro" id="IPR016047">
    <property type="entry name" value="M23ase_b-sheet_dom"/>
</dbReference>
<dbReference type="RefSeq" id="WP_146840866.1">
    <property type="nucleotide sequence ID" value="NZ_BJVQ01000126.1"/>
</dbReference>
<organism evidence="5 7">
    <name type="scientific">Cellulomonas hominis</name>
    <dbReference type="NCBI Taxonomy" id="156981"/>
    <lineage>
        <taxon>Bacteria</taxon>
        <taxon>Bacillati</taxon>
        <taxon>Actinomycetota</taxon>
        <taxon>Actinomycetes</taxon>
        <taxon>Micrococcales</taxon>
        <taxon>Cellulomonadaceae</taxon>
        <taxon>Cellulomonas</taxon>
    </lineage>
</organism>
<dbReference type="Pfam" id="PF01551">
    <property type="entry name" value="Peptidase_M23"/>
    <property type="match status" value="1"/>
</dbReference>
<feature type="coiled-coil region" evidence="2">
    <location>
        <begin position="157"/>
        <end position="216"/>
    </location>
</feature>
<dbReference type="Proteomes" id="UP000321723">
    <property type="component" value="Unassembled WGS sequence"/>
</dbReference>
<dbReference type="GO" id="GO:0004222">
    <property type="term" value="F:metalloendopeptidase activity"/>
    <property type="evidence" value="ECO:0007669"/>
    <property type="project" value="TreeGrafter"/>
</dbReference>
<keyword evidence="7" id="KW-1185">Reference proteome</keyword>
<feature type="compositionally biased region" description="Low complexity" evidence="3">
    <location>
        <begin position="265"/>
        <end position="301"/>
    </location>
</feature>
<feature type="domain" description="M23ase beta-sheet core" evidence="4">
    <location>
        <begin position="332"/>
        <end position="430"/>
    </location>
</feature>
<dbReference type="InterPro" id="IPR050570">
    <property type="entry name" value="Cell_wall_metabolism_enzyme"/>
</dbReference>
<comment type="caution">
    <text evidence="5">The sequence shown here is derived from an EMBL/GenBank/DDBJ whole genome shotgun (WGS) entry which is preliminary data.</text>
</comment>
<dbReference type="Proteomes" id="UP000564629">
    <property type="component" value="Unassembled WGS sequence"/>
</dbReference>
<feature type="coiled-coil region" evidence="2">
    <location>
        <begin position="23"/>
        <end position="106"/>
    </location>
</feature>
<reference evidence="6 8" key="2">
    <citation type="submission" date="2020-08" db="EMBL/GenBank/DDBJ databases">
        <title>Sequencing the genomes of 1000 actinobacteria strains.</title>
        <authorList>
            <person name="Klenk H.-P."/>
        </authorList>
    </citation>
    <scope>NUCLEOTIDE SEQUENCE [LARGE SCALE GENOMIC DNA]</scope>
    <source>
        <strain evidence="6 8">DSM 9581</strain>
    </source>
</reference>
<evidence type="ECO:0000256" key="1">
    <source>
        <dbReference type="ARBA" id="ARBA00022729"/>
    </source>
</evidence>
<evidence type="ECO:0000256" key="2">
    <source>
        <dbReference type="SAM" id="Coils"/>
    </source>
</evidence>